<comment type="caution">
    <text evidence="1">The sequence shown here is derived from an EMBL/GenBank/DDBJ whole genome shotgun (WGS) entry which is preliminary data.</text>
</comment>
<proteinExistence type="predicted"/>
<reference evidence="2" key="1">
    <citation type="journal article" date="2019" name="Int. J. Syst. Evol. Microbiol.">
        <title>The Global Catalogue of Microorganisms (GCM) 10K type strain sequencing project: providing services to taxonomists for standard genome sequencing and annotation.</title>
        <authorList>
            <consortium name="The Broad Institute Genomics Platform"/>
            <consortium name="The Broad Institute Genome Sequencing Center for Infectious Disease"/>
            <person name="Wu L."/>
            <person name="Ma J."/>
        </authorList>
    </citation>
    <scope>NUCLEOTIDE SEQUENCE [LARGE SCALE GENOMIC DNA]</scope>
    <source>
        <strain evidence="2">JCM 18303</strain>
    </source>
</reference>
<accession>A0ABP9QK89</accession>
<sequence>MKRVIRRKDGWAAGYVAAVVVVTAGLALSSGTAYADNPRPALRVDSLNADPWIAPGGTGKVAYRITNTSGAATQGVLLNISLPKAVSIPQDPRCRNVGANAEGGALISCKVTDQAGKIATGGTVASGNTFTVANNAPAHTKLGRIGLLVVPLDGNGNPTEDYNDTVGANVRWAQVGTR</sequence>
<organism evidence="1 2">
    <name type="scientific">Pseudonocardia eucalypti</name>
    <dbReference type="NCBI Taxonomy" id="648755"/>
    <lineage>
        <taxon>Bacteria</taxon>
        <taxon>Bacillati</taxon>
        <taxon>Actinomycetota</taxon>
        <taxon>Actinomycetes</taxon>
        <taxon>Pseudonocardiales</taxon>
        <taxon>Pseudonocardiaceae</taxon>
        <taxon>Pseudonocardia</taxon>
    </lineage>
</organism>
<dbReference type="RefSeq" id="WP_185060789.1">
    <property type="nucleotide sequence ID" value="NZ_BAABJP010000029.1"/>
</dbReference>
<evidence type="ECO:0008006" key="3">
    <source>
        <dbReference type="Google" id="ProtNLM"/>
    </source>
</evidence>
<protein>
    <recommendedName>
        <fullName evidence="3">DUF11 domain-containing protein</fullName>
    </recommendedName>
</protein>
<evidence type="ECO:0000313" key="2">
    <source>
        <dbReference type="Proteomes" id="UP001428817"/>
    </source>
</evidence>
<evidence type="ECO:0000313" key="1">
    <source>
        <dbReference type="EMBL" id="GAA5163386.1"/>
    </source>
</evidence>
<gene>
    <name evidence="1" type="ORF">GCM10023321_50180</name>
</gene>
<name>A0ABP9QK89_9PSEU</name>
<keyword evidence="2" id="KW-1185">Reference proteome</keyword>
<dbReference type="EMBL" id="BAABJP010000029">
    <property type="protein sequence ID" value="GAA5163386.1"/>
    <property type="molecule type" value="Genomic_DNA"/>
</dbReference>
<dbReference type="Proteomes" id="UP001428817">
    <property type="component" value="Unassembled WGS sequence"/>
</dbReference>